<dbReference type="Proteomes" id="UP000318733">
    <property type="component" value="Unassembled WGS sequence"/>
</dbReference>
<evidence type="ECO:0000313" key="2">
    <source>
        <dbReference type="Proteomes" id="UP000318733"/>
    </source>
</evidence>
<name>A0A556M7L4_9SPHI</name>
<proteinExistence type="predicted"/>
<keyword evidence="2" id="KW-1185">Reference proteome</keyword>
<dbReference type="EMBL" id="VLPK01000008">
    <property type="protein sequence ID" value="TSJ35877.1"/>
    <property type="molecule type" value="Genomic_DNA"/>
</dbReference>
<organism evidence="1 2">
    <name type="scientific">Mucilaginibacter corticis</name>
    <dbReference type="NCBI Taxonomy" id="2597670"/>
    <lineage>
        <taxon>Bacteria</taxon>
        <taxon>Pseudomonadati</taxon>
        <taxon>Bacteroidota</taxon>
        <taxon>Sphingobacteriia</taxon>
        <taxon>Sphingobacteriales</taxon>
        <taxon>Sphingobacteriaceae</taxon>
        <taxon>Mucilaginibacter</taxon>
    </lineage>
</organism>
<evidence type="ECO:0000313" key="1">
    <source>
        <dbReference type="EMBL" id="TSJ35877.1"/>
    </source>
</evidence>
<accession>A0A556M7L4</accession>
<comment type="caution">
    <text evidence="1">The sequence shown here is derived from an EMBL/GenBank/DDBJ whole genome shotgun (WGS) entry which is preliminary data.</text>
</comment>
<dbReference type="AlphaFoldDB" id="A0A556M7L4"/>
<protein>
    <submittedName>
        <fullName evidence="1">Uncharacterized protein</fullName>
    </submittedName>
</protein>
<gene>
    <name evidence="1" type="ORF">FO440_23420</name>
</gene>
<sequence length="81" mass="9621">MDDSFIEMVEANASYQYKVDFVMERFANIEEKIVASEKTDEEKINLLKAVNLLKPMMFKSLRRQLINEMIRANLKAREDEF</sequence>
<reference evidence="1 2" key="1">
    <citation type="submission" date="2019-07" db="EMBL/GenBank/DDBJ databases">
        <authorList>
            <person name="Huq M.A."/>
        </authorList>
    </citation>
    <scope>NUCLEOTIDE SEQUENCE [LARGE SCALE GENOMIC DNA]</scope>
    <source>
        <strain evidence="1 2">MAH-19</strain>
    </source>
</reference>
<dbReference type="RefSeq" id="WP_144250751.1">
    <property type="nucleotide sequence ID" value="NZ_VLPK01000008.1"/>
</dbReference>